<gene>
    <name evidence="1" type="ORF">TNIN_312841</name>
</gene>
<proteinExistence type="predicted"/>
<protein>
    <submittedName>
        <fullName evidence="1">Uncharacterized protein</fullName>
    </submittedName>
</protein>
<dbReference type="AlphaFoldDB" id="A0A8X6YNE9"/>
<evidence type="ECO:0000313" key="2">
    <source>
        <dbReference type="Proteomes" id="UP000886998"/>
    </source>
</evidence>
<keyword evidence="2" id="KW-1185">Reference proteome</keyword>
<dbReference type="Proteomes" id="UP000886998">
    <property type="component" value="Unassembled WGS sequence"/>
</dbReference>
<comment type="caution">
    <text evidence="1">The sequence shown here is derived from an EMBL/GenBank/DDBJ whole genome shotgun (WGS) entry which is preliminary data.</text>
</comment>
<accession>A0A8X6YNE9</accession>
<reference evidence="1" key="1">
    <citation type="submission" date="2020-08" db="EMBL/GenBank/DDBJ databases">
        <title>Multicomponent nature underlies the extraordinary mechanical properties of spider dragline silk.</title>
        <authorList>
            <person name="Kono N."/>
            <person name="Nakamura H."/>
            <person name="Mori M."/>
            <person name="Yoshida Y."/>
            <person name="Ohtoshi R."/>
            <person name="Malay A.D."/>
            <person name="Moran D.A.P."/>
            <person name="Tomita M."/>
            <person name="Numata K."/>
            <person name="Arakawa K."/>
        </authorList>
    </citation>
    <scope>NUCLEOTIDE SEQUENCE</scope>
</reference>
<dbReference type="EMBL" id="BMAV01021479">
    <property type="protein sequence ID" value="GFY75563.1"/>
    <property type="molecule type" value="Genomic_DNA"/>
</dbReference>
<evidence type="ECO:0000313" key="1">
    <source>
        <dbReference type="EMBL" id="GFY75563.1"/>
    </source>
</evidence>
<organism evidence="1 2">
    <name type="scientific">Trichonephila inaurata madagascariensis</name>
    <dbReference type="NCBI Taxonomy" id="2747483"/>
    <lineage>
        <taxon>Eukaryota</taxon>
        <taxon>Metazoa</taxon>
        <taxon>Ecdysozoa</taxon>
        <taxon>Arthropoda</taxon>
        <taxon>Chelicerata</taxon>
        <taxon>Arachnida</taxon>
        <taxon>Araneae</taxon>
        <taxon>Araneomorphae</taxon>
        <taxon>Entelegynae</taxon>
        <taxon>Araneoidea</taxon>
        <taxon>Nephilidae</taxon>
        <taxon>Trichonephila</taxon>
        <taxon>Trichonephila inaurata</taxon>
    </lineage>
</organism>
<sequence>MKEKAARVFQKLTQDFQNCLKQWHMSMEDCRDRGDVHIEGDNKPHLLSSEIFPPEERNLPRFHSLIYSHE</sequence>
<name>A0A8X6YNE9_9ARAC</name>